<evidence type="ECO:0000313" key="1">
    <source>
        <dbReference type="EMBL" id="EFO84289.1"/>
    </source>
</evidence>
<proteinExistence type="predicted"/>
<evidence type="ECO:0000313" key="2">
    <source>
        <dbReference type="Proteomes" id="UP000008281"/>
    </source>
</evidence>
<name>E3NQ77_CAERE</name>
<dbReference type="AlphaFoldDB" id="E3NQ77"/>
<dbReference type="InParanoid" id="E3NQ77"/>
<dbReference type="HOGENOM" id="CLU_2429139_0_0_1"/>
<dbReference type="EMBL" id="DS269486">
    <property type="protein sequence ID" value="EFO84289.1"/>
    <property type="molecule type" value="Genomic_DNA"/>
</dbReference>
<protein>
    <submittedName>
        <fullName evidence="1">Uncharacterized protein</fullName>
    </submittedName>
</protein>
<accession>E3NQ77</accession>
<dbReference type="Proteomes" id="UP000008281">
    <property type="component" value="Unassembled WGS sequence"/>
</dbReference>
<reference evidence="1" key="1">
    <citation type="submission" date="2007-07" db="EMBL/GenBank/DDBJ databases">
        <title>PCAP assembly of the Caenorhabditis remanei genome.</title>
        <authorList>
            <consortium name="The Caenorhabditis remanei Sequencing Consortium"/>
            <person name="Wilson R.K."/>
        </authorList>
    </citation>
    <scope>NUCLEOTIDE SEQUENCE [LARGE SCALE GENOMIC DNA]</scope>
    <source>
        <strain evidence="1">PB4641</strain>
    </source>
</reference>
<gene>
    <name evidence="1" type="ORF">CRE_29271</name>
</gene>
<keyword evidence="2" id="KW-1185">Reference proteome</keyword>
<dbReference type="STRING" id="31234.E3NQ77"/>
<organism evidence="2">
    <name type="scientific">Caenorhabditis remanei</name>
    <name type="common">Caenorhabditis vulgaris</name>
    <dbReference type="NCBI Taxonomy" id="31234"/>
    <lineage>
        <taxon>Eukaryota</taxon>
        <taxon>Metazoa</taxon>
        <taxon>Ecdysozoa</taxon>
        <taxon>Nematoda</taxon>
        <taxon>Chromadorea</taxon>
        <taxon>Rhabditida</taxon>
        <taxon>Rhabditina</taxon>
        <taxon>Rhabditomorpha</taxon>
        <taxon>Rhabditoidea</taxon>
        <taxon>Rhabditidae</taxon>
        <taxon>Peloderinae</taxon>
        <taxon>Caenorhabditis</taxon>
    </lineage>
</organism>
<sequence length="91" mass="10410">MLTSNSELDINIYDSDWRKTLSTVITGNQEGTRSRAFGSYLNVQMSGYTSAKLHWQLSSSIGSVFGEYFQISEYFQSWIFQVSIQLLSLLH</sequence>